<reference evidence="3" key="1">
    <citation type="submission" date="2016-10" db="EMBL/GenBank/DDBJ databases">
        <authorList>
            <person name="Varghese N."/>
            <person name="Submissions S."/>
        </authorList>
    </citation>
    <scope>NUCLEOTIDE SEQUENCE [LARGE SCALE GENOMIC DNA]</scope>
    <source>
        <strain evidence="3">SUR2</strain>
    </source>
</reference>
<dbReference type="RefSeq" id="WP_072409100.1">
    <property type="nucleotide sequence ID" value="NZ_FPKW01000005.1"/>
</dbReference>
<name>A0A1K2IP67_9FLAO</name>
<dbReference type="AlphaFoldDB" id="A0A1K2IP67"/>
<dbReference type="Proteomes" id="UP000182034">
    <property type="component" value="Unassembled WGS sequence"/>
</dbReference>
<evidence type="ECO:0000313" key="2">
    <source>
        <dbReference type="EMBL" id="SFZ93491.1"/>
    </source>
</evidence>
<gene>
    <name evidence="2" type="ORF">SAMN05216324_105100</name>
</gene>
<keyword evidence="3" id="KW-1185">Reference proteome</keyword>
<dbReference type="InterPro" id="IPR041657">
    <property type="entry name" value="HTH_17"/>
</dbReference>
<dbReference type="EMBL" id="FPKW01000005">
    <property type="protein sequence ID" value="SFZ93491.1"/>
    <property type="molecule type" value="Genomic_DNA"/>
</dbReference>
<dbReference type="STRING" id="1612149.SAMN05216324_105100"/>
<feature type="domain" description="Helix-turn-helix" evidence="1">
    <location>
        <begin position="44"/>
        <end position="93"/>
    </location>
</feature>
<evidence type="ECO:0000313" key="3">
    <source>
        <dbReference type="Proteomes" id="UP000182034"/>
    </source>
</evidence>
<evidence type="ECO:0000259" key="1">
    <source>
        <dbReference type="Pfam" id="PF12728"/>
    </source>
</evidence>
<protein>
    <submittedName>
        <fullName evidence="2">Helix-turn-helix domain-containing protein</fullName>
    </submittedName>
</protein>
<accession>A0A1K2IP67</accession>
<sequence>MKEITMQLQHNIFEELVENIKKTFKEELEKIKESLSYSKDEELFYTLEQTAKILGIKKEALYGMNSKNEIPYCKRFGKCYYLKVDILNYIQEGRIKSKSEIEKEAISSLIKTRKYN</sequence>
<organism evidence="2 3">
    <name type="scientific">Chryseobacterium limigenitum</name>
    <dbReference type="NCBI Taxonomy" id="1612149"/>
    <lineage>
        <taxon>Bacteria</taxon>
        <taxon>Pseudomonadati</taxon>
        <taxon>Bacteroidota</taxon>
        <taxon>Flavobacteriia</taxon>
        <taxon>Flavobacteriales</taxon>
        <taxon>Weeksellaceae</taxon>
        <taxon>Chryseobacterium group</taxon>
        <taxon>Chryseobacterium</taxon>
    </lineage>
</organism>
<dbReference type="OrthoDB" id="597977at2"/>
<dbReference type="Pfam" id="PF12728">
    <property type="entry name" value="HTH_17"/>
    <property type="match status" value="1"/>
</dbReference>
<proteinExistence type="predicted"/>